<accession>A0ABQ4BEU0</accession>
<name>A0ABQ4BEU0_9ACTN</name>
<evidence type="ECO:0000313" key="2">
    <source>
        <dbReference type="Proteomes" id="UP000624709"/>
    </source>
</evidence>
<gene>
    <name evidence="1" type="ORF">Apa02nite_051980</name>
</gene>
<organism evidence="1 2">
    <name type="scientific">Actinoplanes palleronii</name>
    <dbReference type="NCBI Taxonomy" id="113570"/>
    <lineage>
        <taxon>Bacteria</taxon>
        <taxon>Bacillati</taxon>
        <taxon>Actinomycetota</taxon>
        <taxon>Actinomycetes</taxon>
        <taxon>Micromonosporales</taxon>
        <taxon>Micromonosporaceae</taxon>
        <taxon>Actinoplanes</taxon>
    </lineage>
</organism>
<dbReference type="RefSeq" id="WP_203827281.1">
    <property type="nucleotide sequence ID" value="NZ_BAAATY010000015.1"/>
</dbReference>
<keyword evidence="2" id="KW-1185">Reference proteome</keyword>
<evidence type="ECO:0000313" key="1">
    <source>
        <dbReference type="EMBL" id="GIE69090.1"/>
    </source>
</evidence>
<dbReference type="EMBL" id="BOMS01000078">
    <property type="protein sequence ID" value="GIE69090.1"/>
    <property type="molecule type" value="Genomic_DNA"/>
</dbReference>
<sequence length="179" mass="19882">MTAVLQVESGPVVGRPGGFRFDGVERWTWWGQDQYGEDAVAVRGGRVVTFGSIAECQAGFPIRTVALATRTEAEDDPDPVAADLGPAQDWVRGKRLAVPLESVLNLWNWGIDVAYSTGLVFSQRAKRHDVCYDKLMAHHSPWMFGVEEYHPIWSVRELAALRETLARSIHVLRTALPPA</sequence>
<proteinExistence type="predicted"/>
<protein>
    <recommendedName>
        <fullName evidence="3">RES domain-containing protein</fullName>
    </recommendedName>
</protein>
<dbReference type="Proteomes" id="UP000624709">
    <property type="component" value="Unassembled WGS sequence"/>
</dbReference>
<evidence type="ECO:0008006" key="3">
    <source>
        <dbReference type="Google" id="ProtNLM"/>
    </source>
</evidence>
<comment type="caution">
    <text evidence="1">The sequence shown here is derived from an EMBL/GenBank/DDBJ whole genome shotgun (WGS) entry which is preliminary data.</text>
</comment>
<reference evidence="1 2" key="1">
    <citation type="submission" date="2021-01" db="EMBL/GenBank/DDBJ databases">
        <title>Whole genome shotgun sequence of Actinoplanes palleronii NBRC 14916.</title>
        <authorList>
            <person name="Komaki H."/>
            <person name="Tamura T."/>
        </authorList>
    </citation>
    <scope>NUCLEOTIDE SEQUENCE [LARGE SCALE GENOMIC DNA]</scope>
    <source>
        <strain evidence="1 2">NBRC 14916</strain>
    </source>
</reference>